<keyword evidence="3" id="KW-1185">Reference proteome</keyword>
<dbReference type="EMBL" id="BAMD01000027">
    <property type="protein sequence ID" value="GAF03632.1"/>
    <property type="molecule type" value="Genomic_DNA"/>
</dbReference>
<evidence type="ECO:0000256" key="1">
    <source>
        <dbReference type="SAM" id="SignalP"/>
    </source>
</evidence>
<dbReference type="Proteomes" id="UP000019402">
    <property type="component" value="Unassembled WGS sequence"/>
</dbReference>
<evidence type="ECO:0000313" key="3">
    <source>
        <dbReference type="Proteomes" id="UP000019402"/>
    </source>
</evidence>
<comment type="caution">
    <text evidence="2">The sequence shown here is derived from an EMBL/GenBank/DDBJ whole genome shotgun (WGS) entry which is preliminary data.</text>
</comment>
<evidence type="ECO:0000313" key="2">
    <source>
        <dbReference type="EMBL" id="GAF03632.1"/>
    </source>
</evidence>
<proteinExistence type="predicted"/>
<reference evidence="2 3" key="1">
    <citation type="journal article" date="2014" name="Genome Announc.">
        <title>Draft Genome Sequence of Cytophaga fermentans JCM 21142T, a Facultative Anaerobe Isolated from Marine Mud.</title>
        <authorList>
            <person name="Starns D."/>
            <person name="Oshima K."/>
            <person name="Suda W."/>
            <person name="Iino T."/>
            <person name="Yuki M."/>
            <person name="Inoue J."/>
            <person name="Kitamura K."/>
            <person name="Iida T."/>
            <person name="Darby A."/>
            <person name="Hattori M."/>
            <person name="Ohkuma M."/>
        </authorList>
    </citation>
    <scope>NUCLEOTIDE SEQUENCE [LARGE SCALE GENOMIC DNA]</scope>
    <source>
        <strain evidence="2 3">JCM 21142</strain>
    </source>
</reference>
<dbReference type="AlphaFoldDB" id="W7Y647"/>
<sequence>MNKFNWLFALLIGALVSFTACDDDDELTAEELEAKQTEELLETISANFDDIVSKQWAYKEFVPSDDMLTASQTEDGYVARTIIIKAEQVSNFNMVLSFTKDADVYATDVAVNVPEADLVAKLIAYQDAIAGFEAGFLYDTQEYYLSSIRRVIAAPFSADDDAIEDIVDEETGECILEITPADFSALGYDDLVLSQKKLIAGNSDKVYLNEDGTLTVEVTSEDYGVSKYIYSEVTE</sequence>
<feature type="signal peptide" evidence="1">
    <location>
        <begin position="1"/>
        <end position="22"/>
    </location>
</feature>
<gene>
    <name evidence="2" type="ORF">JCM21142_52311</name>
</gene>
<accession>W7Y647</accession>
<feature type="chain" id="PRO_5004903982" evidence="1">
    <location>
        <begin position="23"/>
        <end position="235"/>
    </location>
</feature>
<organism evidence="2 3">
    <name type="scientific">Saccharicrinis fermentans DSM 9555 = JCM 21142</name>
    <dbReference type="NCBI Taxonomy" id="869213"/>
    <lineage>
        <taxon>Bacteria</taxon>
        <taxon>Pseudomonadati</taxon>
        <taxon>Bacteroidota</taxon>
        <taxon>Bacteroidia</taxon>
        <taxon>Marinilabiliales</taxon>
        <taxon>Marinilabiliaceae</taxon>
        <taxon>Saccharicrinis</taxon>
    </lineage>
</organism>
<name>W7Y647_9BACT</name>
<protein>
    <submittedName>
        <fullName evidence="2">Uncharacterized protein</fullName>
    </submittedName>
</protein>
<keyword evidence="1" id="KW-0732">Signal</keyword>
<dbReference type="PROSITE" id="PS51257">
    <property type="entry name" value="PROKAR_LIPOPROTEIN"/>
    <property type="match status" value="1"/>
</dbReference>